<dbReference type="KEGG" id="cphy:B5808_09855"/>
<name>A0A1X9LJV5_9MICO</name>
<evidence type="ECO:0000313" key="1">
    <source>
        <dbReference type="EMBL" id="ARJ05495.1"/>
    </source>
</evidence>
<protein>
    <submittedName>
        <fullName evidence="1">Uncharacterized protein</fullName>
    </submittedName>
</protein>
<dbReference type="Proteomes" id="UP000192775">
    <property type="component" value="Chromosome"/>
</dbReference>
<reference evidence="1 2" key="1">
    <citation type="submission" date="2017-04" db="EMBL/GenBank/DDBJ databases">
        <authorList>
            <person name="Afonso C.L."/>
            <person name="Miller P.J."/>
            <person name="Scott M.A."/>
            <person name="Spackman E."/>
            <person name="Goraichik I."/>
            <person name="Dimitrov K.M."/>
            <person name="Suarez D.L."/>
            <person name="Swayne D.E."/>
        </authorList>
    </citation>
    <scope>NUCLEOTIDE SEQUENCE [LARGE SCALE GENOMIC DNA]</scope>
    <source>
        <strain evidence="2">XA(T)</strain>
    </source>
</reference>
<accession>A0A1X9LJV5</accession>
<evidence type="ECO:0000313" key="2">
    <source>
        <dbReference type="Proteomes" id="UP000192775"/>
    </source>
</evidence>
<sequence length="198" mass="22349">MSCDPGDIACQLSLLVEAKNGWDWNAFISTLLSTLAGSAAAFLGAFLVFRNEQRERYESRVDDALAGVFRSLNDRSVIMRERTLEDRERERTERVIRKKLPPLPALPSDFDLINAITIAEVIARRPRDRKVLYALMVSVANMRALTAQEQKIGLGSLIMTLRRWRLGDETAERAIENMVNPHIIRATLIEKVPDDGGQ</sequence>
<dbReference type="AlphaFoldDB" id="A0A1X9LJV5"/>
<gene>
    <name evidence="1" type="ORF">B5808_09855</name>
</gene>
<dbReference type="STRING" id="1619308.B5808_09855"/>
<proteinExistence type="predicted"/>
<organism evidence="1 2">
    <name type="scientific">Cnuibacter physcomitrellae</name>
    <dbReference type="NCBI Taxonomy" id="1619308"/>
    <lineage>
        <taxon>Bacteria</taxon>
        <taxon>Bacillati</taxon>
        <taxon>Actinomycetota</taxon>
        <taxon>Actinomycetes</taxon>
        <taxon>Micrococcales</taxon>
        <taxon>Microbacteriaceae</taxon>
        <taxon>Cnuibacter</taxon>
    </lineage>
</organism>
<keyword evidence="2" id="KW-1185">Reference proteome</keyword>
<dbReference type="EMBL" id="CP020715">
    <property type="protein sequence ID" value="ARJ05495.1"/>
    <property type="molecule type" value="Genomic_DNA"/>
</dbReference>